<dbReference type="AlphaFoldDB" id="E1JRH8"/>
<evidence type="ECO:0000313" key="2">
    <source>
        <dbReference type="Proteomes" id="UP000006250"/>
    </source>
</evidence>
<organism evidence="1 2">
    <name type="scientific">Solidesulfovibrio fructosivorans JJ]</name>
    <dbReference type="NCBI Taxonomy" id="596151"/>
    <lineage>
        <taxon>Bacteria</taxon>
        <taxon>Pseudomonadati</taxon>
        <taxon>Thermodesulfobacteriota</taxon>
        <taxon>Desulfovibrionia</taxon>
        <taxon>Desulfovibrionales</taxon>
        <taxon>Desulfovibrionaceae</taxon>
        <taxon>Solidesulfovibrio</taxon>
    </lineage>
</organism>
<sequence>MRYDVVFHVDEDAAHLDAALTNIRNYYDALPQERFTAVLLVNGPAIKLMGADGEHAKALAEVAALGLTVRVCRNALRHFSLAPEWLCPVCEIVPAGVVELVARQAEGYAYIKP</sequence>
<dbReference type="PANTHER" id="PTHR37691">
    <property type="entry name" value="BLR3518 PROTEIN"/>
    <property type="match status" value="1"/>
</dbReference>
<dbReference type="STRING" id="596151.DesfrDRAFT_0227"/>
<dbReference type="SUPFAM" id="SSF75169">
    <property type="entry name" value="DsrEFH-like"/>
    <property type="match status" value="1"/>
</dbReference>
<dbReference type="RefSeq" id="WP_005990272.1">
    <property type="nucleotide sequence ID" value="NZ_AECZ01000001.1"/>
</dbReference>
<accession>E1JRH8</accession>
<keyword evidence="2" id="KW-1185">Reference proteome</keyword>
<dbReference type="Proteomes" id="UP000006250">
    <property type="component" value="Unassembled WGS sequence"/>
</dbReference>
<dbReference type="InterPro" id="IPR003787">
    <property type="entry name" value="Sulphur_relay_DsrE/F-like"/>
</dbReference>
<dbReference type="EMBL" id="AECZ01000001">
    <property type="protein sequence ID" value="EFL53179.1"/>
    <property type="molecule type" value="Genomic_DNA"/>
</dbReference>
<dbReference type="PANTHER" id="PTHR37691:SF1">
    <property type="entry name" value="BLR3518 PROTEIN"/>
    <property type="match status" value="1"/>
</dbReference>
<name>E1JRH8_SOLFR</name>
<reference evidence="1 2" key="1">
    <citation type="submission" date="2010-08" db="EMBL/GenBank/DDBJ databases">
        <title>The draft genome of Desulfovibrio fructosovorans JJ.</title>
        <authorList>
            <consortium name="US DOE Joint Genome Institute (JGI-PGF)"/>
            <person name="Lucas S."/>
            <person name="Copeland A."/>
            <person name="Lapidus A."/>
            <person name="Cheng J.-F."/>
            <person name="Bruce D."/>
            <person name="Goodwin L."/>
            <person name="Pitluck S."/>
            <person name="Land M.L."/>
            <person name="Hauser L."/>
            <person name="Chang Y.-J."/>
            <person name="Jeffries C."/>
            <person name="Wall J.D."/>
            <person name="Stahl D.A."/>
            <person name="Arkin A.P."/>
            <person name="Dehal P."/>
            <person name="Stolyar S.M."/>
            <person name="Hazen T.C."/>
            <person name="Woyke T.J."/>
        </authorList>
    </citation>
    <scope>NUCLEOTIDE SEQUENCE [LARGE SCALE GENOMIC DNA]</scope>
    <source>
        <strain evidence="1 2">JJ</strain>
    </source>
</reference>
<dbReference type="eggNOG" id="COG1416">
    <property type="taxonomic scope" value="Bacteria"/>
</dbReference>
<gene>
    <name evidence="1" type="ORF">DesfrDRAFT_0227</name>
</gene>
<dbReference type="OrthoDB" id="5432020at2"/>
<proteinExistence type="predicted"/>
<dbReference type="Gene3D" id="3.40.1260.10">
    <property type="entry name" value="DsrEFH-like"/>
    <property type="match status" value="1"/>
</dbReference>
<evidence type="ECO:0000313" key="1">
    <source>
        <dbReference type="EMBL" id="EFL53179.1"/>
    </source>
</evidence>
<protein>
    <submittedName>
        <fullName evidence="1">Uncharacterized protein</fullName>
    </submittedName>
</protein>
<dbReference type="InterPro" id="IPR027396">
    <property type="entry name" value="DsrEFH-like"/>
</dbReference>
<comment type="caution">
    <text evidence="1">The sequence shown here is derived from an EMBL/GenBank/DDBJ whole genome shotgun (WGS) entry which is preliminary data.</text>
</comment>
<dbReference type="Pfam" id="PF02635">
    <property type="entry name" value="DsrE"/>
    <property type="match status" value="1"/>
</dbReference>